<accession>A0AA48IFB3</accession>
<dbReference type="RefSeq" id="XP_060455626.1">
    <property type="nucleotide sequence ID" value="XM_060598876.1"/>
</dbReference>
<dbReference type="AlphaFoldDB" id="A0AA48IFB3"/>
<gene>
    <name evidence="2" type="ORF">CcaverHIS019_0304310</name>
</gene>
<dbReference type="GeneID" id="85494231"/>
<feature type="transmembrane region" description="Helical" evidence="1">
    <location>
        <begin position="51"/>
        <end position="70"/>
    </location>
</feature>
<protein>
    <submittedName>
        <fullName evidence="2">Uncharacterized protein</fullName>
    </submittedName>
</protein>
<dbReference type="EMBL" id="AP028214">
    <property type="protein sequence ID" value="BEI90361.1"/>
    <property type="molecule type" value="Genomic_DNA"/>
</dbReference>
<keyword evidence="1" id="KW-1133">Transmembrane helix</keyword>
<dbReference type="Proteomes" id="UP001233271">
    <property type="component" value="Chromosome 3"/>
</dbReference>
<keyword evidence="1" id="KW-0472">Membrane</keyword>
<reference evidence="2" key="1">
    <citation type="journal article" date="2023" name="BMC Genomics">
        <title>Chromosome-level genome assemblies of Cutaneotrichosporon spp. (Trichosporonales, Basidiomycota) reveal imbalanced evolution between nucleotide sequences and chromosome synteny.</title>
        <authorList>
            <person name="Kobayashi Y."/>
            <person name="Kayamori A."/>
            <person name="Aoki K."/>
            <person name="Shiwa Y."/>
            <person name="Matsutani M."/>
            <person name="Fujita N."/>
            <person name="Sugita T."/>
            <person name="Iwasaki W."/>
            <person name="Tanaka N."/>
            <person name="Takashima M."/>
        </authorList>
    </citation>
    <scope>NUCLEOTIDE SEQUENCE</scope>
    <source>
        <strain evidence="2">HIS019</strain>
    </source>
</reference>
<sequence>MEALASLWATLKAYQGPLVTLALIFGPGLLRRLNALLAPAPPDATTPPRSRILWSILLLHAVYAILLILWPSYDTFTSLDLLAPSDILRPFVLHDLNQPADGWTQVDPLVELFLARLGTVEGIGVGGFGLEFGCGGRSEREGEEVAAYYRVWDCGVCGGGVWGAVLSPTLTTARVIAQLSLTMAYILLPVRPSPADLTQARLTRTLDAAYNTLNLAQAARAAITRSPAMSRSAAEWATIRAKAEDNARSDAAVVGAALDSGVFERSAAGVAGHTSQSREGAGRFVSAQWARVVRK</sequence>
<evidence type="ECO:0000313" key="2">
    <source>
        <dbReference type="EMBL" id="BEI90361.1"/>
    </source>
</evidence>
<name>A0AA48IFB3_9TREE</name>
<proteinExistence type="predicted"/>
<evidence type="ECO:0000313" key="3">
    <source>
        <dbReference type="Proteomes" id="UP001233271"/>
    </source>
</evidence>
<keyword evidence="1" id="KW-0812">Transmembrane</keyword>
<evidence type="ECO:0000256" key="1">
    <source>
        <dbReference type="SAM" id="Phobius"/>
    </source>
</evidence>
<dbReference type="KEGG" id="ccac:CcaHIS019_0304310"/>
<organism evidence="2 3">
    <name type="scientific">Cutaneotrichosporon cavernicola</name>
    <dbReference type="NCBI Taxonomy" id="279322"/>
    <lineage>
        <taxon>Eukaryota</taxon>
        <taxon>Fungi</taxon>
        <taxon>Dikarya</taxon>
        <taxon>Basidiomycota</taxon>
        <taxon>Agaricomycotina</taxon>
        <taxon>Tremellomycetes</taxon>
        <taxon>Trichosporonales</taxon>
        <taxon>Trichosporonaceae</taxon>
        <taxon>Cutaneotrichosporon</taxon>
    </lineage>
</organism>
<feature type="transmembrane region" description="Helical" evidence="1">
    <location>
        <begin position="12"/>
        <end position="30"/>
    </location>
</feature>
<keyword evidence="3" id="KW-1185">Reference proteome</keyword>